<evidence type="ECO:0000256" key="1">
    <source>
        <dbReference type="ARBA" id="ARBA00008954"/>
    </source>
</evidence>
<dbReference type="InterPro" id="IPR002575">
    <property type="entry name" value="Aminoglycoside_PTrfase"/>
</dbReference>
<dbReference type="Gene3D" id="3.90.1150.10">
    <property type="entry name" value="Aspartate Aminotransferase, domain 1"/>
    <property type="match status" value="1"/>
</dbReference>
<dbReference type="Proteomes" id="UP000198953">
    <property type="component" value="Unassembled WGS sequence"/>
</dbReference>
<dbReference type="SUPFAM" id="SSF56112">
    <property type="entry name" value="Protein kinase-like (PK-like)"/>
    <property type="match status" value="1"/>
</dbReference>
<dbReference type="InterPro" id="IPR015424">
    <property type="entry name" value="PyrdxlP-dep_Trfase"/>
</dbReference>
<dbReference type="Gene3D" id="3.90.1200.10">
    <property type="match status" value="1"/>
</dbReference>
<comment type="similarity">
    <text evidence="1">Belongs to the class-III pyridoxal-phosphate-dependent aminotransferase family.</text>
</comment>
<accession>A0A1H8HFH5</accession>
<dbReference type="SUPFAM" id="SSF53383">
    <property type="entry name" value="PLP-dependent transferases"/>
    <property type="match status" value="1"/>
</dbReference>
<evidence type="ECO:0000256" key="2">
    <source>
        <dbReference type="ARBA" id="ARBA00022898"/>
    </source>
</evidence>
<dbReference type="InterPro" id="IPR049704">
    <property type="entry name" value="Aminotrans_3_PPA_site"/>
</dbReference>
<reference evidence="4 5" key="1">
    <citation type="submission" date="2016-10" db="EMBL/GenBank/DDBJ databases">
        <authorList>
            <person name="de Groot N.N."/>
        </authorList>
    </citation>
    <scope>NUCLEOTIDE SEQUENCE [LARGE SCALE GENOMIC DNA]</scope>
    <source>
        <strain evidence="4 5">DSM 43357</strain>
    </source>
</reference>
<dbReference type="GO" id="GO:0030170">
    <property type="term" value="F:pyridoxal phosphate binding"/>
    <property type="evidence" value="ECO:0007669"/>
    <property type="project" value="InterPro"/>
</dbReference>
<organism evidence="4 5">
    <name type="scientific">Nonomuraea pusilla</name>
    <dbReference type="NCBI Taxonomy" id="46177"/>
    <lineage>
        <taxon>Bacteria</taxon>
        <taxon>Bacillati</taxon>
        <taxon>Actinomycetota</taxon>
        <taxon>Actinomycetes</taxon>
        <taxon>Streptosporangiales</taxon>
        <taxon>Streptosporangiaceae</taxon>
        <taxon>Nonomuraea</taxon>
    </lineage>
</organism>
<dbReference type="EMBL" id="FOBF01000029">
    <property type="protein sequence ID" value="SEN54667.1"/>
    <property type="molecule type" value="Genomic_DNA"/>
</dbReference>
<dbReference type="AlphaFoldDB" id="A0A1H8HFH5"/>
<dbReference type="InterPro" id="IPR015421">
    <property type="entry name" value="PyrdxlP-dep_Trfase_major"/>
</dbReference>
<dbReference type="CDD" id="cd00610">
    <property type="entry name" value="OAT_like"/>
    <property type="match status" value="1"/>
</dbReference>
<keyword evidence="2" id="KW-0663">Pyridoxal phosphate</keyword>
<dbReference type="Pfam" id="PF01636">
    <property type="entry name" value="APH"/>
    <property type="match status" value="1"/>
</dbReference>
<dbReference type="PANTHER" id="PTHR45688">
    <property type="match status" value="1"/>
</dbReference>
<dbReference type="Gene3D" id="3.40.640.10">
    <property type="entry name" value="Type I PLP-dependent aspartate aminotransferase-like (Major domain)"/>
    <property type="match status" value="1"/>
</dbReference>
<dbReference type="GO" id="GO:0008483">
    <property type="term" value="F:transaminase activity"/>
    <property type="evidence" value="ECO:0007669"/>
    <property type="project" value="UniProtKB-KW"/>
</dbReference>
<evidence type="ECO:0000259" key="3">
    <source>
        <dbReference type="PROSITE" id="PS51340"/>
    </source>
</evidence>
<keyword evidence="4" id="KW-0032">Aminotransferase</keyword>
<dbReference type="PROSITE" id="PS51340">
    <property type="entry name" value="MOSC"/>
    <property type="match status" value="1"/>
</dbReference>
<evidence type="ECO:0000313" key="5">
    <source>
        <dbReference type="Proteomes" id="UP000198953"/>
    </source>
</evidence>
<dbReference type="PROSITE" id="PS00600">
    <property type="entry name" value="AA_TRANSFER_CLASS_3"/>
    <property type="match status" value="1"/>
</dbReference>
<dbReference type="Pfam" id="PF00202">
    <property type="entry name" value="Aminotran_3"/>
    <property type="match status" value="1"/>
</dbReference>
<sequence length="773" mass="82793">MRGARPRLTTADAVAVAEASFGVRARAARDLGSERDRTFLLTDDDGGPLAVLKVSNPAEDPAVLDMEAAAALHVTTVDPGLRVALPWRQASTGAPGPARPGDDPGVLRAQWKDGEVAHWVRLYDVLPGNSRISAAELSDAALVAWGETAARLAQALRGFGHPAAHRTMLWDVQNAPAARAMVGDIRDPRARAVVARVLDRFERDVVPVWGRLRAQVAHTDLSVDNTLTDQDGFVTGVIDFGDMSHTALVSDLASVLDSLGTGREGPELFRLARLVLDGYQRRVELEDLELELLGPAWAARSAVTIAISSWRVAQGLEEQEFAERYNAACLRMLETMEAAGWDEVARQLGARGRRGPDPSLAARRAAAFGPAVDPLFYDEPVEVATARGVWITDVAGRSYLDAYNNVPCVGHAHPRVTAAIARQSRQINTHTRYLHPAAIELAERLTATCPPGLDTVLLVNSGSEANDLAWRMATAVTGRRGGLCTAFAYHGITEVTAALSPEGWLDGVRPEHVETWEAPDTYRGRHLDASAFAAALARLWERGLPPAAAILDGIVTSDGIADLDPAYVRELVRLTREAGALWIADEVQSGYARTGASLWSFDRFGVVPDFVTIGKPMGNGHPVAAVITRRDIVAELVGRATLFSTFGGNPVSAAAALAVLDVIEDERVLDRVRGTGLALRSALAEVAADHPGAGDVRGVGLAWGVELVTDPATREPDGERAKRVRDRMRHLGVLVGTTGRHGNVLKIRPPLAFDETHVPALAEALATALTLTR</sequence>
<name>A0A1H8HFH5_9ACTN</name>
<protein>
    <submittedName>
        <fullName evidence="4">4-aminobutyrate aminotransferase</fullName>
    </submittedName>
</protein>
<dbReference type="InterPro" id="IPR005814">
    <property type="entry name" value="Aminotrans_3"/>
</dbReference>
<dbReference type="InterPro" id="IPR015422">
    <property type="entry name" value="PyrdxlP-dep_Trfase_small"/>
</dbReference>
<feature type="domain" description="MOSC" evidence="3">
    <location>
        <begin position="709"/>
        <end position="773"/>
    </location>
</feature>
<evidence type="ECO:0000313" key="4">
    <source>
        <dbReference type="EMBL" id="SEN54667.1"/>
    </source>
</evidence>
<dbReference type="PANTHER" id="PTHR45688:SF13">
    <property type="entry name" value="ALANINE--GLYOXYLATE AMINOTRANSFERASE 2-LIKE"/>
    <property type="match status" value="1"/>
</dbReference>
<keyword evidence="5" id="KW-1185">Reference proteome</keyword>
<proteinExistence type="inferred from homology"/>
<dbReference type="InterPro" id="IPR005302">
    <property type="entry name" value="MoCF_Sase_C"/>
</dbReference>
<keyword evidence="4" id="KW-0808">Transferase</keyword>
<dbReference type="STRING" id="46177.SAMN05660976_07782"/>
<dbReference type="GO" id="GO:0030151">
    <property type="term" value="F:molybdenum ion binding"/>
    <property type="evidence" value="ECO:0007669"/>
    <property type="project" value="InterPro"/>
</dbReference>
<dbReference type="InterPro" id="IPR011009">
    <property type="entry name" value="Kinase-like_dom_sf"/>
</dbReference>
<gene>
    <name evidence="4" type="ORF">SAMN05660976_07782</name>
</gene>